<evidence type="ECO:0000313" key="2">
    <source>
        <dbReference type="EMBL" id="GAQ87767.1"/>
    </source>
</evidence>
<evidence type="ECO:0000313" key="3">
    <source>
        <dbReference type="Proteomes" id="UP000054558"/>
    </source>
</evidence>
<gene>
    <name evidence="2" type="ORF">KFL_003750165</name>
</gene>
<reference evidence="2 3" key="1">
    <citation type="journal article" date="2014" name="Nat. Commun.">
        <title>Klebsormidium flaccidum genome reveals primary factors for plant terrestrial adaptation.</title>
        <authorList>
            <person name="Hori K."/>
            <person name="Maruyama F."/>
            <person name="Fujisawa T."/>
            <person name="Togashi T."/>
            <person name="Yamamoto N."/>
            <person name="Seo M."/>
            <person name="Sato S."/>
            <person name="Yamada T."/>
            <person name="Mori H."/>
            <person name="Tajima N."/>
            <person name="Moriyama T."/>
            <person name="Ikeuchi M."/>
            <person name="Watanabe M."/>
            <person name="Wada H."/>
            <person name="Kobayashi K."/>
            <person name="Saito M."/>
            <person name="Masuda T."/>
            <person name="Sasaki-Sekimoto Y."/>
            <person name="Mashiguchi K."/>
            <person name="Awai K."/>
            <person name="Shimojima M."/>
            <person name="Masuda S."/>
            <person name="Iwai M."/>
            <person name="Nobusawa T."/>
            <person name="Narise T."/>
            <person name="Kondo S."/>
            <person name="Saito H."/>
            <person name="Sato R."/>
            <person name="Murakawa M."/>
            <person name="Ihara Y."/>
            <person name="Oshima-Yamada Y."/>
            <person name="Ohtaka K."/>
            <person name="Satoh M."/>
            <person name="Sonobe K."/>
            <person name="Ishii M."/>
            <person name="Ohtani R."/>
            <person name="Kanamori-Sato M."/>
            <person name="Honoki R."/>
            <person name="Miyazaki D."/>
            <person name="Mochizuki H."/>
            <person name="Umetsu J."/>
            <person name="Higashi K."/>
            <person name="Shibata D."/>
            <person name="Kamiya Y."/>
            <person name="Sato N."/>
            <person name="Nakamura Y."/>
            <person name="Tabata S."/>
            <person name="Ida S."/>
            <person name="Kurokawa K."/>
            <person name="Ohta H."/>
        </authorList>
    </citation>
    <scope>NUCLEOTIDE SEQUENCE [LARGE SCALE GENOMIC DNA]</scope>
    <source>
        <strain evidence="2 3">NIES-2285</strain>
    </source>
</reference>
<dbReference type="OMA" id="ASWHIPA"/>
<evidence type="ECO:0000256" key="1">
    <source>
        <dbReference type="SAM" id="SignalP"/>
    </source>
</evidence>
<feature type="non-terminal residue" evidence="2">
    <location>
        <position position="1"/>
    </location>
</feature>
<proteinExistence type="predicted"/>
<dbReference type="AlphaFoldDB" id="A0A1Y1IGC9"/>
<feature type="chain" id="PRO_5012010821" evidence="1">
    <location>
        <begin position="21"/>
        <end position="55"/>
    </location>
</feature>
<name>A0A1Y1IGC9_KLENI</name>
<keyword evidence="3" id="KW-1185">Reference proteome</keyword>
<keyword evidence="1" id="KW-0732">Signal</keyword>
<protein>
    <submittedName>
        <fullName evidence="2">Uncharacterized protein</fullName>
    </submittedName>
</protein>
<dbReference type="Proteomes" id="UP000054558">
    <property type="component" value="Unassembled WGS sequence"/>
</dbReference>
<feature type="signal peptide" evidence="1">
    <location>
        <begin position="1"/>
        <end position="20"/>
    </location>
</feature>
<sequence length="55" mass="6309">LASWHIPAFRWALAFRRILAFRWRPPPFRRFLASRRILVAQSADSSSAAASQPNS</sequence>
<organism evidence="2 3">
    <name type="scientific">Klebsormidium nitens</name>
    <name type="common">Green alga</name>
    <name type="synonym">Ulothrix nitens</name>
    <dbReference type="NCBI Taxonomy" id="105231"/>
    <lineage>
        <taxon>Eukaryota</taxon>
        <taxon>Viridiplantae</taxon>
        <taxon>Streptophyta</taxon>
        <taxon>Klebsormidiophyceae</taxon>
        <taxon>Klebsormidiales</taxon>
        <taxon>Klebsormidiaceae</taxon>
        <taxon>Klebsormidium</taxon>
    </lineage>
</organism>
<accession>A0A1Y1IGC9</accession>
<dbReference type="EMBL" id="DF237324">
    <property type="protein sequence ID" value="GAQ87767.1"/>
    <property type="molecule type" value="Genomic_DNA"/>
</dbReference>